<evidence type="ECO:0000256" key="1">
    <source>
        <dbReference type="ARBA" id="ARBA00022645"/>
    </source>
</evidence>
<dbReference type="PANTHER" id="PTHR32282:SF33">
    <property type="entry name" value="PEPTIDOGLYCAN GLYCOSYLTRANSFERASE"/>
    <property type="match status" value="1"/>
</dbReference>
<dbReference type="GO" id="GO:0030288">
    <property type="term" value="C:outer membrane-bounded periplasmic space"/>
    <property type="evidence" value="ECO:0007669"/>
    <property type="project" value="TreeGrafter"/>
</dbReference>
<comment type="catalytic activity">
    <reaction evidence="8">
        <text>[GlcNAc-(1-&gt;4)-Mur2Ac(oyl-L-Ala-gamma-D-Glu-L-Lys-D-Ala-D-Ala)](n)-di-trans,octa-cis-undecaprenyl diphosphate + beta-D-GlcNAc-(1-&gt;4)-Mur2Ac(oyl-L-Ala-gamma-D-Glu-L-Lys-D-Ala-D-Ala)-di-trans,octa-cis-undecaprenyl diphosphate = [GlcNAc-(1-&gt;4)-Mur2Ac(oyl-L-Ala-gamma-D-Glu-L-Lys-D-Ala-D-Ala)](n+1)-di-trans,octa-cis-undecaprenyl diphosphate + di-trans,octa-cis-undecaprenyl diphosphate + H(+)</text>
        <dbReference type="Rhea" id="RHEA:23708"/>
        <dbReference type="Rhea" id="RHEA-COMP:9602"/>
        <dbReference type="Rhea" id="RHEA-COMP:9603"/>
        <dbReference type="ChEBI" id="CHEBI:15378"/>
        <dbReference type="ChEBI" id="CHEBI:58405"/>
        <dbReference type="ChEBI" id="CHEBI:60033"/>
        <dbReference type="ChEBI" id="CHEBI:78435"/>
        <dbReference type="EC" id="2.4.99.28"/>
    </reaction>
</comment>
<keyword evidence="3" id="KW-0328">Glycosyltransferase</keyword>
<feature type="domain" description="PASTA" evidence="9">
    <location>
        <begin position="694"/>
        <end position="760"/>
    </location>
</feature>
<evidence type="ECO:0000259" key="9">
    <source>
        <dbReference type="PROSITE" id="PS51178"/>
    </source>
</evidence>
<dbReference type="InterPro" id="IPR005543">
    <property type="entry name" value="PASTA_dom"/>
</dbReference>
<dbReference type="SUPFAM" id="SSF56601">
    <property type="entry name" value="beta-lactamase/transpeptidase-like"/>
    <property type="match status" value="1"/>
</dbReference>
<dbReference type="PROSITE" id="PS51178">
    <property type="entry name" value="PASTA"/>
    <property type="match status" value="1"/>
</dbReference>
<dbReference type="CDD" id="cd06577">
    <property type="entry name" value="PASTA_pknB"/>
    <property type="match status" value="1"/>
</dbReference>
<dbReference type="InterPro" id="IPR001460">
    <property type="entry name" value="PCN-bd_Tpept"/>
</dbReference>
<dbReference type="EMBL" id="CP159218">
    <property type="protein sequence ID" value="XCG65774.1"/>
    <property type="molecule type" value="Genomic_DNA"/>
</dbReference>
<dbReference type="GO" id="GO:0009252">
    <property type="term" value="P:peptidoglycan biosynthetic process"/>
    <property type="evidence" value="ECO:0007669"/>
    <property type="project" value="TreeGrafter"/>
</dbReference>
<dbReference type="AlphaFoldDB" id="A0AAU8DU61"/>
<evidence type="ECO:0000256" key="7">
    <source>
        <dbReference type="ARBA" id="ARBA00034000"/>
    </source>
</evidence>
<dbReference type="SMART" id="SM00740">
    <property type="entry name" value="PASTA"/>
    <property type="match status" value="1"/>
</dbReference>
<dbReference type="InterPro" id="IPR001264">
    <property type="entry name" value="Glyco_trans_51"/>
</dbReference>
<protein>
    <submittedName>
        <fullName evidence="10">Transglycosylase domain-containing protein</fullName>
    </submittedName>
</protein>
<dbReference type="GO" id="GO:0008658">
    <property type="term" value="F:penicillin binding"/>
    <property type="evidence" value="ECO:0007669"/>
    <property type="project" value="InterPro"/>
</dbReference>
<dbReference type="InterPro" id="IPR023346">
    <property type="entry name" value="Lysozyme-like_dom_sf"/>
</dbReference>
<keyword evidence="2" id="KW-0645">Protease</keyword>
<dbReference type="InterPro" id="IPR012338">
    <property type="entry name" value="Beta-lactam/transpept-like"/>
</dbReference>
<evidence type="ECO:0000256" key="3">
    <source>
        <dbReference type="ARBA" id="ARBA00022676"/>
    </source>
</evidence>
<dbReference type="InterPro" id="IPR050396">
    <property type="entry name" value="Glycosyltr_51/Transpeptidase"/>
</dbReference>
<dbReference type="Pfam" id="PF00905">
    <property type="entry name" value="Transpeptidase"/>
    <property type="match status" value="1"/>
</dbReference>
<evidence type="ECO:0000256" key="2">
    <source>
        <dbReference type="ARBA" id="ARBA00022670"/>
    </source>
</evidence>
<comment type="catalytic activity">
    <reaction evidence="7">
        <text>Preferential cleavage: (Ac)2-L-Lys-D-Ala-|-D-Ala. Also transpeptidation of peptidyl-alanyl moieties that are N-acyl substituents of D-alanine.</text>
        <dbReference type="EC" id="3.4.16.4"/>
    </reaction>
</comment>
<keyword evidence="4" id="KW-0808">Transferase</keyword>
<keyword evidence="1" id="KW-0121">Carboxypeptidase</keyword>
<evidence type="ECO:0000256" key="5">
    <source>
        <dbReference type="ARBA" id="ARBA00022801"/>
    </source>
</evidence>
<dbReference type="RefSeq" id="WP_353651378.1">
    <property type="nucleotide sequence ID" value="NZ_CP159218.1"/>
</dbReference>
<keyword evidence="6" id="KW-0511">Multifunctional enzyme</keyword>
<dbReference type="Pfam" id="PF00912">
    <property type="entry name" value="Transgly"/>
    <property type="match status" value="1"/>
</dbReference>
<accession>A0AAU8DU61</accession>
<evidence type="ECO:0000256" key="8">
    <source>
        <dbReference type="ARBA" id="ARBA00049902"/>
    </source>
</evidence>
<dbReference type="Gene3D" id="3.30.10.20">
    <property type="match status" value="1"/>
</dbReference>
<dbReference type="GO" id="GO:0008955">
    <property type="term" value="F:peptidoglycan glycosyltransferase activity"/>
    <property type="evidence" value="ECO:0007669"/>
    <property type="project" value="UniProtKB-EC"/>
</dbReference>
<name>A0AAU8DU61_9ACTN</name>
<dbReference type="GO" id="GO:0009002">
    <property type="term" value="F:serine-type D-Ala-D-Ala carboxypeptidase activity"/>
    <property type="evidence" value="ECO:0007669"/>
    <property type="project" value="UniProtKB-EC"/>
</dbReference>
<dbReference type="SUPFAM" id="SSF53955">
    <property type="entry name" value="Lysozyme-like"/>
    <property type="match status" value="1"/>
</dbReference>
<evidence type="ECO:0000313" key="10">
    <source>
        <dbReference type="EMBL" id="XCG65774.1"/>
    </source>
</evidence>
<dbReference type="InterPro" id="IPR036950">
    <property type="entry name" value="PBP_transglycosylase"/>
</dbReference>
<dbReference type="Gene3D" id="1.10.3810.10">
    <property type="entry name" value="Biosynthetic peptidoglycan transglycosylase-like"/>
    <property type="match status" value="1"/>
</dbReference>
<evidence type="ECO:0000256" key="4">
    <source>
        <dbReference type="ARBA" id="ARBA00022679"/>
    </source>
</evidence>
<gene>
    <name evidence="10" type="ORF">ABLG96_04415</name>
</gene>
<reference evidence="10" key="1">
    <citation type="submission" date="2024-05" db="EMBL/GenBank/DDBJ databases">
        <authorList>
            <person name="Cai S.Y."/>
            <person name="Jin L.M."/>
            <person name="Li H.R."/>
        </authorList>
    </citation>
    <scope>NUCLEOTIDE SEQUENCE</scope>
    <source>
        <strain evidence="10">A5-74</strain>
    </source>
</reference>
<evidence type="ECO:0000256" key="6">
    <source>
        <dbReference type="ARBA" id="ARBA00023268"/>
    </source>
</evidence>
<dbReference type="Gene3D" id="3.40.710.10">
    <property type="entry name" value="DD-peptidase/beta-lactamase superfamily"/>
    <property type="match status" value="1"/>
</dbReference>
<dbReference type="Pfam" id="PF03793">
    <property type="entry name" value="PASTA"/>
    <property type="match status" value="1"/>
</dbReference>
<sequence length="765" mass="81104">MSGVGRLFLATLLAGVLTAGLLMPYFLGAGLVAKQVTTTLAGVNEENFDLPAPQRTEILAANGRPLTYLYTQNRVSVPISEIAKSLQLGVISIEDRRFMVHGGVDEWGTIRALLSNNGGAPTQGGSTITQQYVKNYLYLVKAKTEAEKADAIEQTPIRKLREMKLALQIDRPSGMSKDEILERYLNTVAFGPSTYGAEAAAQRFFGMHAAELDVGQAAMLAGMVNNPNKFNPLRDATGEQDTIKRRNLVLKAMVVSGAISQTVANKYINAPLGLKVSRPPNGCLDGTDSTTNGFYCQYVIDYLEKHGFTSQQLATGGYTIHTNLDVATMSTAKAAVVEQANPTDNKKIANVMAVVEPGMSTRKVTALVANRPYGLKATARTPETVQRLTTTFAPLGAGSTFKIFTAAAALKLGMGTQSQLGVPAEYSSPLAPTHVFRNSGTFPSQVNMQEALATSPNTTFVSLSDQIGLDKVVQMSVDLGLRGYSLNAADVSPQFAGSDVDYAQEVLRQKVASYTLGVSPVSPLELSNVGATLASSGFWCPPTPVDTVTDSTGKLVDYESEACEQVVPAGLANTLSQAMTNDLVSGTSSEAAKAAGWTRLAAGKTGTTQDYKSSAFLGFTPQHSAAVIVWDYQPRPSPICKNPLRTCTTEEAQGGQGMNGGSIPAATWFQTMTKLEANQPEKSFGDPDVAYQTGSSQAQVPYVINTLADQAQAQLQQQGFQVKINPDAKSTAARNTVIEQSPREGEAALPGSTIVLTVSAGSSGN</sequence>
<keyword evidence="5" id="KW-0378">Hydrolase</keyword>
<dbReference type="GO" id="GO:0006508">
    <property type="term" value="P:proteolysis"/>
    <property type="evidence" value="ECO:0007669"/>
    <property type="project" value="UniProtKB-KW"/>
</dbReference>
<proteinExistence type="predicted"/>
<organism evidence="10">
    <name type="scientific">Nakamurella sp. A5-74</name>
    <dbReference type="NCBI Taxonomy" id="3158264"/>
    <lineage>
        <taxon>Bacteria</taxon>
        <taxon>Bacillati</taxon>
        <taxon>Actinomycetota</taxon>
        <taxon>Actinomycetes</taxon>
        <taxon>Nakamurellales</taxon>
        <taxon>Nakamurellaceae</taxon>
        <taxon>Nakamurella</taxon>
    </lineage>
</organism>
<dbReference type="PANTHER" id="PTHR32282">
    <property type="entry name" value="BINDING PROTEIN TRANSPEPTIDASE, PUTATIVE-RELATED"/>
    <property type="match status" value="1"/>
</dbReference>